<keyword evidence="6" id="KW-0479">Metal-binding</keyword>
<evidence type="ECO:0000313" key="14">
    <source>
        <dbReference type="Proteomes" id="UP001620626"/>
    </source>
</evidence>
<proteinExistence type="predicted"/>
<evidence type="ECO:0000256" key="10">
    <source>
        <dbReference type="ARBA" id="ARBA00022833"/>
    </source>
</evidence>
<evidence type="ECO:0000256" key="7">
    <source>
        <dbReference type="ARBA" id="ARBA00022737"/>
    </source>
</evidence>
<evidence type="ECO:0000256" key="6">
    <source>
        <dbReference type="ARBA" id="ARBA00022723"/>
    </source>
</evidence>
<dbReference type="PANTHER" id="PTHR22770:SF13">
    <property type="entry name" value="RING-TYPE DOMAIN-CONTAINING PROTEIN"/>
    <property type="match status" value="1"/>
</dbReference>
<sequence length="469" mass="52533">MTDFLCKIVASQAKEIADPLTSKTTKIQFVLRTSPKWRHILLDCSPEETVLAIKKRLSELIGADCEPAFLRLIFCGQSLADGMQISTLELGPTTSLTLLMDAAPNLGLSSSIGHPSIDWPVGARSTGNDSADEEEWVKLSSDQFAERAVNLSDENAFSAFFVFCKSCDSLECAKLRAYCRTCESSAIIFLNEPQQWDDVKENNSIRIFCHHCDKENGVSFRFKCVKCGEPASPLQHISRNFSLPPSECVICGSNSFPLGVRLRDCTHLSCVQCFVAYAEELLSRMSLKWHPQVGYTVGCPFYGCTAVVTDVHTLYLLGKASYQHYHQLAAQLYFSAQTAERRQHCPWPNCGAAFLVEGTEEKSVERTTDEVFLCPECSRMICRRCSSTKAGGTDQCKCVDNNQNRLRCPTDAESASLIRRTTKQCPNCEAPTERNGGCAHIRCTQCQSEWCFVCLKLWNDNCQWDHWFE</sequence>
<comment type="caution">
    <text evidence="13">The sequence shown here is derived from an EMBL/GenBank/DDBJ whole genome shotgun (WGS) entry which is preliminary data.</text>
</comment>
<dbReference type="Pfam" id="PF22605">
    <property type="entry name" value="IBR_2"/>
    <property type="match status" value="1"/>
</dbReference>
<evidence type="ECO:0000256" key="5">
    <source>
        <dbReference type="ARBA" id="ARBA00022679"/>
    </source>
</evidence>
<dbReference type="SUPFAM" id="SSF57850">
    <property type="entry name" value="RING/U-box"/>
    <property type="match status" value="2"/>
</dbReference>
<keyword evidence="9" id="KW-0833">Ubl conjugation pathway</keyword>
<evidence type="ECO:0000256" key="2">
    <source>
        <dbReference type="ARBA" id="ARBA00004906"/>
    </source>
</evidence>
<dbReference type="CDD" id="cd17039">
    <property type="entry name" value="Ubl_ubiquitin_like"/>
    <property type="match status" value="1"/>
</dbReference>
<name>A0ABD2L4L0_9BILA</name>
<reference evidence="13 14" key="1">
    <citation type="submission" date="2024-10" db="EMBL/GenBank/DDBJ databases">
        <authorList>
            <person name="Kim D."/>
        </authorList>
    </citation>
    <scope>NUCLEOTIDE SEQUENCE [LARGE SCALE GENOMIC DNA]</scope>
    <source>
        <strain evidence="13">BH-2024</strain>
    </source>
</reference>
<accession>A0ABD2L4L0</accession>
<protein>
    <recommendedName>
        <fullName evidence="3">RBR-type E3 ubiquitin transferase</fullName>
        <ecNumber evidence="3">2.3.2.31</ecNumber>
    </recommendedName>
</protein>
<evidence type="ECO:0000259" key="11">
    <source>
        <dbReference type="PROSITE" id="PS50053"/>
    </source>
</evidence>
<evidence type="ECO:0000256" key="8">
    <source>
        <dbReference type="ARBA" id="ARBA00022771"/>
    </source>
</evidence>
<evidence type="ECO:0000256" key="9">
    <source>
        <dbReference type="ARBA" id="ARBA00022786"/>
    </source>
</evidence>
<dbReference type="PANTHER" id="PTHR22770">
    <property type="entry name" value="UBIQUITIN CONJUGATING ENZYME 7 INTERACTING PROTEIN-RELATED"/>
    <property type="match status" value="1"/>
</dbReference>
<dbReference type="PROSITE" id="PS51873">
    <property type="entry name" value="TRIAD"/>
    <property type="match status" value="1"/>
</dbReference>
<dbReference type="InterPro" id="IPR054694">
    <property type="entry name" value="Parkin-like_IBR"/>
</dbReference>
<dbReference type="Proteomes" id="UP001620626">
    <property type="component" value="Unassembled WGS sequence"/>
</dbReference>
<keyword evidence="7" id="KW-0677">Repeat</keyword>
<dbReference type="GO" id="GO:0061630">
    <property type="term" value="F:ubiquitin protein ligase activity"/>
    <property type="evidence" value="ECO:0007669"/>
    <property type="project" value="UniProtKB-EC"/>
</dbReference>
<evidence type="ECO:0000256" key="4">
    <source>
        <dbReference type="ARBA" id="ARBA00022553"/>
    </source>
</evidence>
<dbReference type="Gene3D" id="1.20.120.1750">
    <property type="match status" value="1"/>
</dbReference>
<dbReference type="InterPro" id="IPR044066">
    <property type="entry name" value="TRIAD_supradom"/>
</dbReference>
<dbReference type="InterPro" id="IPR051628">
    <property type="entry name" value="LUBAC_E3_Ligases"/>
</dbReference>
<organism evidence="13 14">
    <name type="scientific">Heterodera trifolii</name>
    <dbReference type="NCBI Taxonomy" id="157864"/>
    <lineage>
        <taxon>Eukaryota</taxon>
        <taxon>Metazoa</taxon>
        <taxon>Ecdysozoa</taxon>
        <taxon>Nematoda</taxon>
        <taxon>Chromadorea</taxon>
        <taxon>Rhabditida</taxon>
        <taxon>Tylenchina</taxon>
        <taxon>Tylenchomorpha</taxon>
        <taxon>Tylenchoidea</taxon>
        <taxon>Heteroderidae</taxon>
        <taxon>Heteroderinae</taxon>
        <taxon>Heterodera</taxon>
    </lineage>
</organism>
<comment type="catalytic activity">
    <reaction evidence="1">
        <text>[E2 ubiquitin-conjugating enzyme]-S-ubiquitinyl-L-cysteine + [acceptor protein]-L-lysine = [E2 ubiquitin-conjugating enzyme]-L-cysteine + [acceptor protein]-N(6)-ubiquitinyl-L-lysine.</text>
        <dbReference type="EC" id="2.3.2.31"/>
    </reaction>
</comment>
<keyword evidence="14" id="KW-1185">Reference proteome</keyword>
<evidence type="ECO:0000256" key="3">
    <source>
        <dbReference type="ARBA" id="ARBA00012251"/>
    </source>
</evidence>
<dbReference type="EMBL" id="JBICBT010000549">
    <property type="protein sequence ID" value="KAL3110101.1"/>
    <property type="molecule type" value="Genomic_DNA"/>
</dbReference>
<dbReference type="EC" id="2.3.2.31" evidence="3"/>
<dbReference type="SUPFAM" id="SSF54236">
    <property type="entry name" value="Ubiquitin-like"/>
    <property type="match status" value="1"/>
</dbReference>
<evidence type="ECO:0000313" key="13">
    <source>
        <dbReference type="EMBL" id="KAL3110101.1"/>
    </source>
</evidence>
<keyword evidence="8" id="KW-0863">Zinc-finger</keyword>
<gene>
    <name evidence="13" type="ORF">niasHT_015704</name>
</gene>
<dbReference type="Gene3D" id="3.10.20.90">
    <property type="entry name" value="Phosphatidylinositol 3-kinase Catalytic Subunit, Chain A, domain 1"/>
    <property type="match status" value="1"/>
</dbReference>
<keyword evidence="5" id="KW-0808">Transferase</keyword>
<dbReference type="GO" id="GO:0008270">
    <property type="term" value="F:zinc ion binding"/>
    <property type="evidence" value="ECO:0007669"/>
    <property type="project" value="UniProtKB-KW"/>
</dbReference>
<dbReference type="PROSITE" id="PS50053">
    <property type="entry name" value="UBIQUITIN_2"/>
    <property type="match status" value="1"/>
</dbReference>
<dbReference type="AlphaFoldDB" id="A0ABD2L4L0"/>
<dbReference type="InterPro" id="IPR029071">
    <property type="entry name" value="Ubiquitin-like_domsf"/>
</dbReference>
<dbReference type="Pfam" id="PF17976">
    <property type="entry name" value="zf-RING_12"/>
    <property type="match status" value="1"/>
</dbReference>
<dbReference type="PRINTS" id="PR01475">
    <property type="entry name" value="PARKIN"/>
</dbReference>
<dbReference type="GO" id="GO:0009893">
    <property type="term" value="P:positive regulation of metabolic process"/>
    <property type="evidence" value="ECO:0007669"/>
    <property type="project" value="UniProtKB-ARBA"/>
</dbReference>
<dbReference type="InterPro" id="IPR041565">
    <property type="entry name" value="Parkin_Znf-RING"/>
</dbReference>
<feature type="domain" description="Ubiquitin-like" evidence="11">
    <location>
        <begin position="27"/>
        <end position="100"/>
    </location>
</feature>
<comment type="pathway">
    <text evidence="2">Protein modification; protein ubiquitination.</text>
</comment>
<dbReference type="InterPro" id="IPR000626">
    <property type="entry name" value="Ubiquitin-like_dom"/>
</dbReference>
<feature type="domain" description="RING-type" evidence="12">
    <location>
        <begin position="244"/>
        <end position="469"/>
    </location>
</feature>
<dbReference type="SMART" id="SM00213">
    <property type="entry name" value="UBQ"/>
    <property type="match status" value="1"/>
</dbReference>
<keyword evidence="10" id="KW-0862">Zinc</keyword>
<evidence type="ECO:0000259" key="12">
    <source>
        <dbReference type="PROSITE" id="PS51873"/>
    </source>
</evidence>
<dbReference type="InterPro" id="IPR003977">
    <property type="entry name" value="Parkin"/>
</dbReference>
<keyword evidence="4" id="KW-0597">Phosphoprotein</keyword>
<dbReference type="Pfam" id="PF17978">
    <property type="entry name" value="zf-RING_14"/>
    <property type="match status" value="1"/>
</dbReference>
<evidence type="ECO:0000256" key="1">
    <source>
        <dbReference type="ARBA" id="ARBA00001798"/>
    </source>
</evidence>
<dbReference type="InterPro" id="IPR041170">
    <property type="entry name" value="Znf-RING_14"/>
</dbReference>